<sequence>MAGELSNAGCYEIRTAISIANQLSFKISIQLDSDADQMNLLPIPINDGRIALLVDNSISFWYHFPIFIRVLCAQLEQFVKQDLDLELFSFNACVSSKRPLKFCQEFCPLEARNIQLFNDWLQLLQSTCSDNLEEWLFAAIEEFQCTCDLVLFVFYRPIDAKESILRSLDKQKRLHVRLIIVDQEIPVEEKQFFLDLVYLTGGTFSLLELCNQKCSQYANQCVNRMCHYLNLNHATLEYFDELPEHLKRYPWHAHFSGPDKVLKGSLLSKKINQILSVEIINESESHTLAEYQSPVLLSGDSPDY</sequence>
<keyword evidence="2" id="KW-1185">Reference proteome</keyword>
<name>A0ABD2PSV3_9PLAT</name>
<organism evidence="1 2">
    <name type="scientific">Cichlidogyrus casuarinus</name>
    <dbReference type="NCBI Taxonomy" id="1844966"/>
    <lineage>
        <taxon>Eukaryota</taxon>
        <taxon>Metazoa</taxon>
        <taxon>Spiralia</taxon>
        <taxon>Lophotrochozoa</taxon>
        <taxon>Platyhelminthes</taxon>
        <taxon>Monogenea</taxon>
        <taxon>Monopisthocotylea</taxon>
        <taxon>Dactylogyridea</taxon>
        <taxon>Ancyrocephalidae</taxon>
        <taxon>Cichlidogyrus</taxon>
    </lineage>
</organism>
<dbReference type="EMBL" id="JBJKFK010003046">
    <property type="protein sequence ID" value="KAL3310329.1"/>
    <property type="molecule type" value="Genomic_DNA"/>
</dbReference>
<reference evidence="1 2" key="1">
    <citation type="submission" date="2024-11" db="EMBL/GenBank/DDBJ databases">
        <title>Adaptive evolution of stress response genes in parasites aligns with host niche diversity.</title>
        <authorList>
            <person name="Hahn C."/>
            <person name="Resl P."/>
        </authorList>
    </citation>
    <scope>NUCLEOTIDE SEQUENCE [LARGE SCALE GENOMIC DNA]</scope>
    <source>
        <strain evidence="1">EGGRZ-B1_66</strain>
        <tissue evidence="1">Body</tissue>
    </source>
</reference>
<dbReference type="Proteomes" id="UP001626550">
    <property type="component" value="Unassembled WGS sequence"/>
</dbReference>
<comment type="caution">
    <text evidence="1">The sequence shown here is derived from an EMBL/GenBank/DDBJ whole genome shotgun (WGS) entry which is preliminary data.</text>
</comment>
<accession>A0ABD2PSV3</accession>
<gene>
    <name evidence="1" type="ORF">Ciccas_011110</name>
</gene>
<proteinExistence type="predicted"/>
<evidence type="ECO:0000313" key="2">
    <source>
        <dbReference type="Proteomes" id="UP001626550"/>
    </source>
</evidence>
<feature type="non-terminal residue" evidence="1">
    <location>
        <position position="304"/>
    </location>
</feature>
<protein>
    <submittedName>
        <fullName evidence="1">Uncharacterized protein</fullName>
    </submittedName>
</protein>
<evidence type="ECO:0000313" key="1">
    <source>
        <dbReference type="EMBL" id="KAL3310329.1"/>
    </source>
</evidence>
<dbReference type="AlphaFoldDB" id="A0ABD2PSV3"/>